<name>A0AAV7EGD4_ARIFI</name>
<organism evidence="1 2">
    <name type="scientific">Aristolochia fimbriata</name>
    <name type="common">White veined hardy Dutchman's pipe vine</name>
    <dbReference type="NCBI Taxonomy" id="158543"/>
    <lineage>
        <taxon>Eukaryota</taxon>
        <taxon>Viridiplantae</taxon>
        <taxon>Streptophyta</taxon>
        <taxon>Embryophyta</taxon>
        <taxon>Tracheophyta</taxon>
        <taxon>Spermatophyta</taxon>
        <taxon>Magnoliopsida</taxon>
        <taxon>Magnoliidae</taxon>
        <taxon>Piperales</taxon>
        <taxon>Aristolochiaceae</taxon>
        <taxon>Aristolochia</taxon>
    </lineage>
</organism>
<comment type="caution">
    <text evidence="1">The sequence shown here is derived from an EMBL/GenBank/DDBJ whole genome shotgun (WGS) entry which is preliminary data.</text>
</comment>
<gene>
    <name evidence="1" type="ORF">H6P81_014020</name>
</gene>
<dbReference type="AlphaFoldDB" id="A0AAV7EGD4"/>
<accession>A0AAV7EGD4</accession>
<reference evidence="1 2" key="1">
    <citation type="submission" date="2021-07" db="EMBL/GenBank/DDBJ databases">
        <title>The Aristolochia fimbriata genome: insights into angiosperm evolution, floral development and chemical biosynthesis.</title>
        <authorList>
            <person name="Jiao Y."/>
        </authorList>
    </citation>
    <scope>NUCLEOTIDE SEQUENCE [LARGE SCALE GENOMIC DNA]</scope>
    <source>
        <strain evidence="1">IBCAS-2021</strain>
        <tissue evidence="1">Leaf</tissue>
    </source>
</reference>
<sequence>MSSPGGFASTVRIRERSMPTRESRPWSCVSSFWRSGERGPASLPASVGAAAWTLANFSKLGDTSSIF</sequence>
<proteinExistence type="predicted"/>
<evidence type="ECO:0000313" key="2">
    <source>
        <dbReference type="Proteomes" id="UP000825729"/>
    </source>
</evidence>
<dbReference type="EMBL" id="JAINDJ010000005">
    <property type="protein sequence ID" value="KAG9447892.1"/>
    <property type="molecule type" value="Genomic_DNA"/>
</dbReference>
<evidence type="ECO:0000313" key="1">
    <source>
        <dbReference type="EMBL" id="KAG9447892.1"/>
    </source>
</evidence>
<dbReference type="Proteomes" id="UP000825729">
    <property type="component" value="Unassembled WGS sequence"/>
</dbReference>
<keyword evidence="2" id="KW-1185">Reference proteome</keyword>
<protein>
    <submittedName>
        <fullName evidence="1">Uncharacterized protein</fullName>
    </submittedName>
</protein>